<dbReference type="InterPro" id="IPR000086">
    <property type="entry name" value="NUDIX_hydrolase_dom"/>
</dbReference>
<dbReference type="Proteomes" id="UP001057877">
    <property type="component" value="Chromosome"/>
</dbReference>
<reference evidence="3" key="1">
    <citation type="submission" date="2022-01" db="EMBL/GenBank/DDBJ databases">
        <title>Paenibacillus spongiae sp. nov., isolated from marine sponge.</title>
        <authorList>
            <person name="Li Z."/>
            <person name="Zhang M."/>
        </authorList>
    </citation>
    <scope>NUCLEOTIDE SEQUENCE</scope>
    <source>
        <strain evidence="3">PHS-Z3</strain>
    </source>
</reference>
<gene>
    <name evidence="3" type="ORF">L1F29_21620</name>
</gene>
<keyword evidence="1 3" id="KW-0378">Hydrolase</keyword>
<name>A0ABY5S3J5_9BACL</name>
<protein>
    <submittedName>
        <fullName evidence="3">NUDIX hydrolase</fullName>
    </submittedName>
</protein>
<dbReference type="PROSITE" id="PS00893">
    <property type="entry name" value="NUDIX_BOX"/>
    <property type="match status" value="1"/>
</dbReference>
<evidence type="ECO:0000313" key="3">
    <source>
        <dbReference type="EMBL" id="UVI28043.1"/>
    </source>
</evidence>
<evidence type="ECO:0000256" key="1">
    <source>
        <dbReference type="ARBA" id="ARBA00022801"/>
    </source>
</evidence>
<sequence>MLTFITEVPTDRPVSGVHCVPVLSDGNLVLVWDKEEQVLTTIGGRLEENESLFDGLNREAMEEAGIELMEERMPFASWYWEEYDTYRIYFLTRVKRFIEMPKDFEKTGYVITNFELPLQ</sequence>
<dbReference type="InterPro" id="IPR015797">
    <property type="entry name" value="NUDIX_hydrolase-like_dom_sf"/>
</dbReference>
<keyword evidence="4" id="KW-1185">Reference proteome</keyword>
<dbReference type="GO" id="GO:0016787">
    <property type="term" value="F:hydrolase activity"/>
    <property type="evidence" value="ECO:0007669"/>
    <property type="project" value="UniProtKB-KW"/>
</dbReference>
<dbReference type="SUPFAM" id="SSF55811">
    <property type="entry name" value="Nudix"/>
    <property type="match status" value="1"/>
</dbReference>
<evidence type="ECO:0000313" key="4">
    <source>
        <dbReference type="Proteomes" id="UP001057877"/>
    </source>
</evidence>
<dbReference type="RefSeq" id="WP_258384131.1">
    <property type="nucleotide sequence ID" value="NZ_CP091430.1"/>
</dbReference>
<dbReference type="InterPro" id="IPR020084">
    <property type="entry name" value="NUDIX_hydrolase_CS"/>
</dbReference>
<dbReference type="Gene3D" id="3.90.79.10">
    <property type="entry name" value="Nucleoside Triphosphate Pyrophosphohydrolase"/>
    <property type="match status" value="1"/>
</dbReference>
<proteinExistence type="predicted"/>
<organism evidence="3 4">
    <name type="scientific">Paenibacillus spongiae</name>
    <dbReference type="NCBI Taxonomy" id="2909671"/>
    <lineage>
        <taxon>Bacteria</taxon>
        <taxon>Bacillati</taxon>
        <taxon>Bacillota</taxon>
        <taxon>Bacilli</taxon>
        <taxon>Bacillales</taxon>
        <taxon>Paenibacillaceae</taxon>
        <taxon>Paenibacillus</taxon>
    </lineage>
</organism>
<dbReference type="Pfam" id="PF00293">
    <property type="entry name" value="NUDIX"/>
    <property type="match status" value="1"/>
</dbReference>
<dbReference type="EMBL" id="CP091430">
    <property type="protein sequence ID" value="UVI28043.1"/>
    <property type="molecule type" value="Genomic_DNA"/>
</dbReference>
<evidence type="ECO:0000259" key="2">
    <source>
        <dbReference type="PROSITE" id="PS51462"/>
    </source>
</evidence>
<accession>A0ABY5S3J5</accession>
<feature type="domain" description="Nudix hydrolase" evidence="2">
    <location>
        <begin position="9"/>
        <end position="119"/>
    </location>
</feature>
<dbReference type="PROSITE" id="PS51462">
    <property type="entry name" value="NUDIX"/>
    <property type="match status" value="1"/>
</dbReference>